<dbReference type="OrthoDB" id="9798107at2"/>
<dbReference type="RefSeq" id="WP_041954643.1">
    <property type="nucleotide sequence ID" value="NZ_CP009761.1"/>
</dbReference>
<keyword evidence="1" id="KW-0479">Metal-binding</keyword>
<dbReference type="PANTHER" id="PTHR16222">
    <property type="entry name" value="ADP-RIBOSYLGLYCOHYDROLASE"/>
    <property type="match status" value="1"/>
</dbReference>
<feature type="binding site" evidence="1">
    <location>
        <position position="58"/>
    </location>
    <ligand>
        <name>Mg(2+)</name>
        <dbReference type="ChEBI" id="CHEBI:18420"/>
        <label>1</label>
    </ligand>
</feature>
<sequence length="273" mass="30379">MNNIKDRLKGSLYGFAIGDAMGATTEFMSATEIKSEYGKLTDIVGGGWLDLKAGEVTDDTQMTICVMEVLMKNDFKNFKKDVADSFVAWYDTKPKDIGNQCRRAIAFYKESGNYIVEDNTALGNGSLMRALPCSLLNSDKSLELNFIQGDITHNNDICRNILKEYTEIIKAHILGKRISLKKRVLLEPSGYIVNTFNNAIYWSEKKSFEDCIISAVNHGGDADTIAGIAGSIAGAKFGYESIPKRWVEKLDKEVVKKLEEFLEFISKTYGGSI</sequence>
<dbReference type="Gene3D" id="1.10.4080.10">
    <property type="entry name" value="ADP-ribosylation/Crystallin J1"/>
    <property type="match status" value="1"/>
</dbReference>
<protein>
    <submittedName>
        <fullName evidence="2">Adhesin</fullName>
    </submittedName>
</protein>
<dbReference type="InterPro" id="IPR005502">
    <property type="entry name" value="Ribosyl_crysJ1"/>
</dbReference>
<keyword evidence="3" id="KW-1185">Reference proteome</keyword>
<dbReference type="GO" id="GO:0046872">
    <property type="term" value="F:metal ion binding"/>
    <property type="evidence" value="ECO:0007669"/>
    <property type="project" value="UniProtKB-KW"/>
</dbReference>
<feature type="binding site" evidence="1">
    <location>
        <position position="224"/>
    </location>
    <ligand>
        <name>Mg(2+)</name>
        <dbReference type="ChEBI" id="CHEBI:18420"/>
        <label>1</label>
    </ligand>
</feature>
<name>A0A0B4S3G3_9FIRM</name>
<dbReference type="Pfam" id="PF03747">
    <property type="entry name" value="ADP_ribosyl_GH"/>
    <property type="match status" value="2"/>
</dbReference>
<feature type="binding site" evidence="1">
    <location>
        <position position="223"/>
    </location>
    <ligand>
        <name>Mg(2+)</name>
        <dbReference type="ChEBI" id="CHEBI:18420"/>
        <label>1</label>
    </ligand>
</feature>
<dbReference type="SUPFAM" id="SSF101478">
    <property type="entry name" value="ADP-ribosylglycohydrolase"/>
    <property type="match status" value="1"/>
</dbReference>
<keyword evidence="1" id="KW-0460">Magnesium</keyword>
<dbReference type="STRING" id="33033.NW74_06915"/>
<dbReference type="KEGG" id="pmic:NW74_06915"/>
<evidence type="ECO:0000313" key="3">
    <source>
        <dbReference type="Proteomes" id="UP000031386"/>
    </source>
</evidence>
<dbReference type="PANTHER" id="PTHR16222:SF12">
    <property type="entry name" value="ADP-RIBOSYLGLYCOHYDROLASE-RELATED"/>
    <property type="match status" value="1"/>
</dbReference>
<evidence type="ECO:0000313" key="2">
    <source>
        <dbReference type="EMBL" id="AIZ37074.1"/>
    </source>
</evidence>
<dbReference type="InterPro" id="IPR050792">
    <property type="entry name" value="ADP-ribosylglycohydrolase"/>
</dbReference>
<feature type="binding site" evidence="1">
    <location>
        <position position="57"/>
    </location>
    <ligand>
        <name>Mg(2+)</name>
        <dbReference type="ChEBI" id="CHEBI:18420"/>
        <label>1</label>
    </ligand>
</feature>
<proteinExistence type="predicted"/>
<accession>A0A0B4S3G3</accession>
<feature type="binding site" evidence="1">
    <location>
        <position position="221"/>
    </location>
    <ligand>
        <name>Mg(2+)</name>
        <dbReference type="ChEBI" id="CHEBI:18420"/>
        <label>1</label>
    </ligand>
</feature>
<reference evidence="2 3" key="1">
    <citation type="submission" date="2014-10" db="EMBL/GenBank/DDBJ databases">
        <title>Complete genome sequence of Parvimonas micra KCOM 1535 (= ChDC B708).</title>
        <authorList>
            <person name="Kook J.-K."/>
            <person name="Park S.-N."/>
            <person name="Lim Y.K."/>
            <person name="Roh H."/>
        </authorList>
    </citation>
    <scope>NUCLEOTIDE SEQUENCE [LARGE SCALE GENOMIC DNA]</scope>
    <source>
        <strain evidence="3">KCOM 1535 / ChDC B708</strain>
    </source>
</reference>
<dbReference type="AlphaFoldDB" id="A0A0B4S3G3"/>
<dbReference type="EMBL" id="CP009761">
    <property type="protein sequence ID" value="AIZ37074.1"/>
    <property type="molecule type" value="Genomic_DNA"/>
</dbReference>
<feature type="binding site" evidence="1">
    <location>
        <position position="59"/>
    </location>
    <ligand>
        <name>Mg(2+)</name>
        <dbReference type="ChEBI" id="CHEBI:18420"/>
        <label>1</label>
    </ligand>
</feature>
<dbReference type="InterPro" id="IPR036705">
    <property type="entry name" value="Ribosyl_crysJ1_sf"/>
</dbReference>
<dbReference type="Proteomes" id="UP000031386">
    <property type="component" value="Chromosome"/>
</dbReference>
<comment type="cofactor">
    <cofactor evidence="1">
        <name>Mg(2+)</name>
        <dbReference type="ChEBI" id="CHEBI:18420"/>
    </cofactor>
    <text evidence="1">Binds 2 magnesium ions per subunit.</text>
</comment>
<gene>
    <name evidence="2" type="ORF">NW74_06915</name>
</gene>
<organism evidence="2 3">
    <name type="scientific">Parvimonas micra</name>
    <dbReference type="NCBI Taxonomy" id="33033"/>
    <lineage>
        <taxon>Bacteria</taxon>
        <taxon>Bacillati</taxon>
        <taxon>Bacillota</taxon>
        <taxon>Tissierellia</taxon>
        <taxon>Tissierellales</taxon>
        <taxon>Peptoniphilaceae</taxon>
        <taxon>Parvimonas</taxon>
    </lineage>
</organism>
<evidence type="ECO:0000256" key="1">
    <source>
        <dbReference type="PIRSR" id="PIRSR605502-1"/>
    </source>
</evidence>